<feature type="transmembrane region" description="Helical" evidence="2">
    <location>
        <begin position="43"/>
        <end position="63"/>
    </location>
</feature>
<organism evidence="3 4">
    <name type="scientific">Frankia nepalensis</name>
    <dbReference type="NCBI Taxonomy" id="1836974"/>
    <lineage>
        <taxon>Bacteria</taxon>
        <taxon>Bacillati</taxon>
        <taxon>Actinomycetota</taxon>
        <taxon>Actinomycetes</taxon>
        <taxon>Frankiales</taxon>
        <taxon>Frankiaceae</taxon>
        <taxon>Frankia</taxon>
    </lineage>
</organism>
<keyword evidence="4" id="KW-1185">Reference proteome</keyword>
<keyword evidence="2" id="KW-1133">Transmembrane helix</keyword>
<feature type="transmembrane region" description="Helical" evidence="2">
    <location>
        <begin position="228"/>
        <end position="248"/>
    </location>
</feature>
<feature type="transmembrane region" description="Helical" evidence="2">
    <location>
        <begin position="185"/>
        <end position="202"/>
    </location>
</feature>
<proteinExistence type="predicted"/>
<feature type="transmembrane region" description="Helical" evidence="2">
    <location>
        <begin position="157"/>
        <end position="178"/>
    </location>
</feature>
<evidence type="ECO:0000256" key="2">
    <source>
        <dbReference type="SAM" id="Phobius"/>
    </source>
</evidence>
<reference evidence="3" key="1">
    <citation type="submission" date="2020-12" db="EMBL/GenBank/DDBJ databases">
        <title>Genomic characterization of non-nitrogen-fixing Frankia strains.</title>
        <authorList>
            <person name="Carlos-Shanley C."/>
            <person name="Guerra T."/>
            <person name="Hahn D."/>
        </authorList>
    </citation>
    <scope>NUCLEOTIDE SEQUENCE</scope>
    <source>
        <strain evidence="3">CN6</strain>
    </source>
</reference>
<dbReference type="EMBL" id="JAEACQ010000163">
    <property type="protein sequence ID" value="MBL7627770.1"/>
    <property type="molecule type" value="Genomic_DNA"/>
</dbReference>
<gene>
    <name evidence="3" type="ORF">I7412_11435</name>
</gene>
<feature type="transmembrane region" description="Helical" evidence="2">
    <location>
        <begin position="113"/>
        <end position="137"/>
    </location>
</feature>
<protein>
    <submittedName>
        <fullName evidence="3">ABC transporter permease</fullName>
    </submittedName>
</protein>
<name>A0A937RC83_9ACTN</name>
<keyword evidence="2" id="KW-0812">Transmembrane</keyword>
<dbReference type="AlphaFoldDB" id="A0A937RC83"/>
<evidence type="ECO:0000256" key="1">
    <source>
        <dbReference type="SAM" id="MobiDB-lite"/>
    </source>
</evidence>
<feature type="compositionally biased region" description="Pro residues" evidence="1">
    <location>
        <begin position="11"/>
        <end position="20"/>
    </location>
</feature>
<keyword evidence="2" id="KW-0472">Membrane</keyword>
<evidence type="ECO:0000313" key="3">
    <source>
        <dbReference type="EMBL" id="MBL7627770.1"/>
    </source>
</evidence>
<feature type="transmembrane region" description="Helical" evidence="2">
    <location>
        <begin position="75"/>
        <end position="92"/>
    </location>
</feature>
<sequence>MRVRRRTRGRPPVPAPPPRPAGLGTLVRTEFFKISTNRGQRGAVALFLLLQIPMLGFWGAGALPEATWNGLRARSGLLLGYLLMALGVQVAAGEFRWRTATLTWLVTPARHRVLGAQLLATVALGVALSALTFTAWVVAGAVRHDAAAMRLDRPGDLAVAFAVVAVTVCAAGVVGVAAGSIARGSSAALFTLLGVGLGELVGDDTRFRGPVTSALGVLGWPTSELDLLSFWAAVASALVATAAAFVALRRDLPG</sequence>
<evidence type="ECO:0000313" key="4">
    <source>
        <dbReference type="Proteomes" id="UP000604475"/>
    </source>
</evidence>
<comment type="caution">
    <text evidence="3">The sequence shown here is derived from an EMBL/GenBank/DDBJ whole genome shotgun (WGS) entry which is preliminary data.</text>
</comment>
<accession>A0A937RC83</accession>
<feature type="region of interest" description="Disordered" evidence="1">
    <location>
        <begin position="1"/>
        <end position="21"/>
    </location>
</feature>
<dbReference type="Proteomes" id="UP000604475">
    <property type="component" value="Unassembled WGS sequence"/>
</dbReference>